<evidence type="ECO:0000256" key="6">
    <source>
        <dbReference type="SAM" id="SignalP"/>
    </source>
</evidence>
<dbReference type="Pfam" id="PF04616">
    <property type="entry name" value="Glyco_hydro_43"/>
    <property type="match status" value="1"/>
</dbReference>
<feature type="chain" id="PRO_5032346621" description="Beta-xylosidase C-terminal Concanavalin A-like domain-containing protein" evidence="6">
    <location>
        <begin position="28"/>
        <end position="1260"/>
    </location>
</feature>
<dbReference type="Gene3D" id="2.115.10.20">
    <property type="entry name" value="Glycosyl hydrolase domain, family 43"/>
    <property type="match status" value="1"/>
</dbReference>
<evidence type="ECO:0000256" key="3">
    <source>
        <dbReference type="ARBA" id="ARBA00023295"/>
    </source>
</evidence>
<evidence type="ECO:0000256" key="1">
    <source>
        <dbReference type="ARBA" id="ARBA00009865"/>
    </source>
</evidence>
<evidence type="ECO:0000256" key="2">
    <source>
        <dbReference type="ARBA" id="ARBA00022801"/>
    </source>
</evidence>
<keyword evidence="6" id="KW-0732">Signal</keyword>
<comment type="similarity">
    <text evidence="1">Belongs to the glycosyl hydrolase 43 family.</text>
</comment>
<dbReference type="Gene3D" id="1.50.10.10">
    <property type="match status" value="1"/>
</dbReference>
<dbReference type="SUPFAM" id="SSF48208">
    <property type="entry name" value="Six-hairpin glycosidases"/>
    <property type="match status" value="1"/>
</dbReference>
<comment type="caution">
    <text evidence="8">The sequence shown here is derived from an EMBL/GenBank/DDBJ whole genome shotgun (WGS) entry which is preliminary data.</text>
</comment>
<dbReference type="InterPro" id="IPR006710">
    <property type="entry name" value="Glyco_hydro_43"/>
</dbReference>
<evidence type="ECO:0000313" key="9">
    <source>
        <dbReference type="Proteomes" id="UP000445000"/>
    </source>
</evidence>
<dbReference type="Proteomes" id="UP000445000">
    <property type="component" value="Unassembled WGS sequence"/>
</dbReference>
<dbReference type="InterPro" id="IPR023296">
    <property type="entry name" value="Glyco_hydro_beta-prop_sf"/>
</dbReference>
<evidence type="ECO:0000256" key="5">
    <source>
        <dbReference type="PIRSR" id="PIRSR606710-2"/>
    </source>
</evidence>
<dbReference type="InterPro" id="IPR041542">
    <property type="entry name" value="GH43_C2"/>
</dbReference>
<dbReference type="PANTHER" id="PTHR42812">
    <property type="entry name" value="BETA-XYLOSIDASE"/>
    <property type="match status" value="1"/>
</dbReference>
<sequence length="1260" mass="141322">MKSIALALSGALLLAATLVDPTGAALADSPTAYRNPILHSDYSDPDVIRVDDSYYMVASTFHFSPGVPVLKSKDLVHWTLLGHVLPRLDFDANYDLPGPVEFDDTAERIPFNPRMGHRYAAGVWAPSIRFHEGRFYVYFATPTEGVFMASAARAEGPWSAPVKVIDEPNLEDPCPLWDDDGNAYLVHSRVGAGPLILRRMSADGTKVLDAGKVIVEDKVRLPILEGPKLLKRDGYYYIFAPYGGVGEGPQAVLRSKNIYGPYDIRTVLSKGTTHVQAPHQGGYVETPSGEGWFLHFNSTGAYGRIVHMQPVRWEDGWPVMGELLPGAPNGQPVLSHRVPDVGGKFEPVQIQTSDEFSDPKLGVQWEWNHNPADSNWSLSERRGHLRLKAMPAKNFVSARNTLTQVLHGRSSQITTRILVSEMRDGQKAGLAMFGKRPSWIGLTQQSGKRHLTFSYAGTDTVGDVVSAESLLLRVNVDDEFARYSYSTDDGKTFKPFGTRAKLMFSWWKGARPALFTFTSNQAGGIADFDWVRVEDTSIDRQALVTRNHPTLTSIDPASPFMVGNGNIAFTADITGLQTFQEQYSSLTPLLTQAQWAWHSFPNPKQFKYGDSLKTIDVRGQPQQYPWLRDWSEAKRPEIQWLRENPHRFSLGRVSLHLLSTNGKPAQFSDLKATRQTLDMWSGTLHSHFELEGQPIDIETSVHPRLDMLHVSIKAPTIEPSRLGVDLKFPGVAAQLNPNPADWEHPERHTTEVLSKSARQISLQRRLDDTRYFVAAASDEDASFDSVGPHSIRVRPKDRDGVFSFSVLFSAERHQQPLPSASDTHDAVTTHWNSYWNNGGVIDFSGSTDPRAKELERRVVLSQYLMALNGAGTLPPQEEGLFSNSWNGKFHMEMHPWHAAHFAQWGRTELLERSMPWYQQHLPQAKARAASHGLSGAWWPKMVGPEGRESPSTITPFLMWQQPHPIFLAELIYRDRPNPVTLAQYRELVFETADLLASFAHYDEKTDRYVLGPPLIPAQEVFPPLTTFNPTFELEYFRFGLATAQSWRERLKLPRNPEWDRVLQKLSPLPQRDGLYLAVESFPEQWEQARSPECSSGNTAEACWNRDHPSFLGALGLLPGSSVDRETMRRTLRAVESHWDLRQTWGWDFPLLAMTAARLHEPDKAVDFLLSRSRNFQFGVSGMTPRVHLNEHAADLVPTSTGNANADAGYRRLAETYFPSNGGLLLAVGLMAAGWDGDLTYLPGFPKEGWRVRAEGLRPLP</sequence>
<feature type="domain" description="Beta-xylosidase C-terminal Concanavalin A-like" evidence="7">
    <location>
        <begin position="353"/>
        <end position="534"/>
    </location>
</feature>
<feature type="signal peptide" evidence="6">
    <location>
        <begin position="1"/>
        <end position="27"/>
    </location>
</feature>
<proteinExistence type="inferred from homology"/>
<keyword evidence="3" id="KW-0326">Glycosidase</keyword>
<reference evidence="9" key="1">
    <citation type="submission" date="2020-01" db="EMBL/GenBank/DDBJ databases">
        <title>'Steroidobacter agaridevorans' sp. nov., agar-degrading bacteria isolated from rhizosphere soils.</title>
        <authorList>
            <person name="Ikenaga M."/>
            <person name="Kataoka M."/>
            <person name="Murouchi A."/>
            <person name="Katsuragi S."/>
            <person name="Sakai M."/>
        </authorList>
    </citation>
    <scope>NUCLEOTIDE SEQUENCE [LARGE SCALE GENOMIC DNA]</scope>
    <source>
        <strain evidence="9">YU21-B</strain>
    </source>
</reference>
<dbReference type="InterPro" id="IPR051795">
    <property type="entry name" value="Glycosyl_Hydrlase_43"/>
</dbReference>
<evidence type="ECO:0000256" key="4">
    <source>
        <dbReference type="PIRSR" id="PIRSR606710-1"/>
    </source>
</evidence>
<evidence type="ECO:0000259" key="7">
    <source>
        <dbReference type="Pfam" id="PF17851"/>
    </source>
</evidence>
<feature type="site" description="Important for catalytic activity, responsible for pKa modulation of the active site Glu and correct orientation of both the proton donor and substrate" evidence="5">
    <location>
        <position position="172"/>
    </location>
</feature>
<gene>
    <name evidence="8" type="ORF">GCM10011487_38130</name>
</gene>
<dbReference type="GO" id="GO:0005975">
    <property type="term" value="P:carbohydrate metabolic process"/>
    <property type="evidence" value="ECO:0007669"/>
    <property type="project" value="InterPro"/>
</dbReference>
<dbReference type="GO" id="GO:0004553">
    <property type="term" value="F:hydrolase activity, hydrolyzing O-glycosyl compounds"/>
    <property type="evidence" value="ECO:0007669"/>
    <property type="project" value="InterPro"/>
</dbReference>
<dbReference type="InterPro" id="IPR008928">
    <property type="entry name" value="6-hairpin_glycosidase_sf"/>
</dbReference>
<dbReference type="InterPro" id="IPR013320">
    <property type="entry name" value="ConA-like_dom_sf"/>
</dbReference>
<dbReference type="InterPro" id="IPR012341">
    <property type="entry name" value="6hp_glycosidase-like_sf"/>
</dbReference>
<name>A0A829YFW6_9GAMM</name>
<organism evidence="8 9">
    <name type="scientific">Steroidobacter agaridevorans</name>
    <dbReference type="NCBI Taxonomy" id="2695856"/>
    <lineage>
        <taxon>Bacteria</taxon>
        <taxon>Pseudomonadati</taxon>
        <taxon>Pseudomonadota</taxon>
        <taxon>Gammaproteobacteria</taxon>
        <taxon>Steroidobacterales</taxon>
        <taxon>Steroidobacteraceae</taxon>
        <taxon>Steroidobacter</taxon>
    </lineage>
</organism>
<keyword evidence="9" id="KW-1185">Reference proteome</keyword>
<dbReference type="EMBL" id="BLJN01000003">
    <property type="protein sequence ID" value="GFE81813.1"/>
    <property type="molecule type" value="Genomic_DNA"/>
</dbReference>
<dbReference type="Gene3D" id="2.60.120.200">
    <property type="match status" value="1"/>
</dbReference>
<evidence type="ECO:0000313" key="8">
    <source>
        <dbReference type="EMBL" id="GFE81813.1"/>
    </source>
</evidence>
<dbReference type="AlphaFoldDB" id="A0A829YFW6"/>
<dbReference type="Pfam" id="PF17851">
    <property type="entry name" value="GH43_C2"/>
    <property type="match status" value="1"/>
</dbReference>
<feature type="active site" description="Proton donor" evidence="4">
    <location>
        <position position="225"/>
    </location>
</feature>
<dbReference type="RefSeq" id="WP_202626817.1">
    <property type="nucleotide sequence ID" value="NZ_BLJN01000003.1"/>
</dbReference>
<dbReference type="SUPFAM" id="SSF75005">
    <property type="entry name" value="Arabinanase/levansucrase/invertase"/>
    <property type="match status" value="1"/>
</dbReference>
<dbReference type="CDD" id="cd09001">
    <property type="entry name" value="GH43_FsAxh1-like"/>
    <property type="match status" value="1"/>
</dbReference>
<feature type="active site" description="Proton acceptor" evidence="4">
    <location>
        <position position="44"/>
    </location>
</feature>
<keyword evidence="2" id="KW-0378">Hydrolase</keyword>
<protein>
    <recommendedName>
        <fullName evidence="7">Beta-xylosidase C-terminal Concanavalin A-like domain-containing protein</fullName>
    </recommendedName>
</protein>
<dbReference type="PANTHER" id="PTHR42812:SF12">
    <property type="entry name" value="BETA-XYLOSIDASE-RELATED"/>
    <property type="match status" value="1"/>
</dbReference>
<accession>A0A829YFW6</accession>
<dbReference type="SUPFAM" id="SSF49899">
    <property type="entry name" value="Concanavalin A-like lectins/glucanases"/>
    <property type="match status" value="1"/>
</dbReference>